<dbReference type="Pfam" id="PF02371">
    <property type="entry name" value="Transposase_20"/>
    <property type="match status" value="1"/>
</dbReference>
<evidence type="ECO:0000259" key="2">
    <source>
        <dbReference type="Pfam" id="PF01548"/>
    </source>
</evidence>
<protein>
    <submittedName>
        <fullName evidence="4">IS110 family transposase</fullName>
    </submittedName>
</protein>
<gene>
    <name evidence="4" type="ORF">DRP43_04385</name>
</gene>
<dbReference type="InterPro" id="IPR002525">
    <property type="entry name" value="Transp_IS110-like_N"/>
</dbReference>
<dbReference type="InterPro" id="IPR047650">
    <property type="entry name" value="Transpos_IS110"/>
</dbReference>
<dbReference type="GO" id="GO:0004803">
    <property type="term" value="F:transposase activity"/>
    <property type="evidence" value="ECO:0007669"/>
    <property type="project" value="InterPro"/>
</dbReference>
<accession>A0A660SHI3</accession>
<sequence>MSSKKNKPTIFVGVDFHKKRFVCSFFDNTTGEIIQKSYDTTGLSYDEFTKAVLEYRRLGKQVKVALEMLTGSYYFYDKMIDSCDEIVIINSNKFKVIAESCKKTDKIDSSTIAVYYSKDLLPTVYIPENSIRQLRDLVSLRYRFVKERSGYKNRIHSLLLKNGITISKRSLGSKKRLIELQGLGLSKFYQKELNILIDQVNRLTEEVLEIERMMDELIEEESGDRVKEDIELLKSIPGVGDLSAKILVSCIADIERFSEEKQLASYVGLVPRVRDSGGVIHHGRITRKGNKIARTTLVQDALAMLKQKNGPLKGFYKGIKYRSGTGKAIIALARKLSTIMFVILKTKREFDYLKYRSKLCGT</sequence>
<dbReference type="InterPro" id="IPR003346">
    <property type="entry name" value="Transposase_20"/>
</dbReference>
<dbReference type="PANTHER" id="PTHR33055:SF13">
    <property type="entry name" value="TRANSPOSASE"/>
    <property type="match status" value="1"/>
</dbReference>
<feature type="domain" description="Transposase IS116/IS110/IS902 C-terminal" evidence="3">
    <location>
        <begin position="231"/>
        <end position="316"/>
    </location>
</feature>
<proteinExistence type="predicted"/>
<evidence type="ECO:0000313" key="4">
    <source>
        <dbReference type="EMBL" id="RKX69450.1"/>
    </source>
</evidence>
<dbReference type="AlphaFoldDB" id="A0A660SHI3"/>
<reference evidence="4 5" key="1">
    <citation type="submission" date="2018-06" db="EMBL/GenBank/DDBJ databases">
        <title>Extensive metabolic versatility and redundancy in microbially diverse, dynamic hydrothermal sediments.</title>
        <authorList>
            <person name="Dombrowski N."/>
            <person name="Teske A."/>
            <person name="Baker B.J."/>
        </authorList>
    </citation>
    <scope>NUCLEOTIDE SEQUENCE [LARGE SCALE GENOMIC DNA]</scope>
    <source>
        <strain evidence="4">B10_G13</strain>
    </source>
</reference>
<organism evidence="4 5">
    <name type="scientific">candidate division TA06 bacterium</name>
    <dbReference type="NCBI Taxonomy" id="2250710"/>
    <lineage>
        <taxon>Bacteria</taxon>
        <taxon>Bacteria division TA06</taxon>
    </lineage>
</organism>
<feature type="domain" description="Transposase IS110-like N-terminal" evidence="2">
    <location>
        <begin position="12"/>
        <end position="160"/>
    </location>
</feature>
<dbReference type="Proteomes" id="UP000271125">
    <property type="component" value="Unassembled WGS sequence"/>
</dbReference>
<dbReference type="GO" id="GO:0003677">
    <property type="term" value="F:DNA binding"/>
    <property type="evidence" value="ECO:0007669"/>
    <property type="project" value="InterPro"/>
</dbReference>
<evidence type="ECO:0000313" key="5">
    <source>
        <dbReference type="Proteomes" id="UP000271125"/>
    </source>
</evidence>
<evidence type="ECO:0000256" key="1">
    <source>
        <dbReference type="SAM" id="Coils"/>
    </source>
</evidence>
<dbReference type="GO" id="GO:0006313">
    <property type="term" value="P:DNA transposition"/>
    <property type="evidence" value="ECO:0007669"/>
    <property type="project" value="InterPro"/>
</dbReference>
<dbReference type="Pfam" id="PF01548">
    <property type="entry name" value="DEDD_Tnp_IS110"/>
    <property type="match status" value="1"/>
</dbReference>
<dbReference type="PANTHER" id="PTHR33055">
    <property type="entry name" value="TRANSPOSASE FOR INSERTION SEQUENCE ELEMENT IS1111A"/>
    <property type="match status" value="1"/>
</dbReference>
<comment type="caution">
    <text evidence="4">The sequence shown here is derived from an EMBL/GenBank/DDBJ whole genome shotgun (WGS) entry which is preliminary data.</text>
</comment>
<evidence type="ECO:0000259" key="3">
    <source>
        <dbReference type="Pfam" id="PF02371"/>
    </source>
</evidence>
<keyword evidence="1" id="KW-0175">Coiled coil</keyword>
<dbReference type="EMBL" id="QNBD01000191">
    <property type="protein sequence ID" value="RKX69450.1"/>
    <property type="molecule type" value="Genomic_DNA"/>
</dbReference>
<dbReference type="NCBIfam" id="NF033542">
    <property type="entry name" value="transpos_IS110"/>
    <property type="match status" value="1"/>
</dbReference>
<name>A0A660SHI3_UNCT6</name>
<feature type="coiled-coil region" evidence="1">
    <location>
        <begin position="186"/>
        <end position="220"/>
    </location>
</feature>